<comment type="caution">
    <text evidence="10">The sequence shown here is derived from an EMBL/GenBank/DDBJ whole genome shotgun (WGS) entry which is preliminary data.</text>
</comment>
<comment type="subcellular location">
    <subcellularLocation>
        <location evidence="1">Cell membrane</location>
        <topology evidence="1">Multi-pass membrane protein</topology>
    </subcellularLocation>
</comment>
<evidence type="ECO:0000256" key="7">
    <source>
        <dbReference type="SAM" id="Coils"/>
    </source>
</evidence>
<organism evidence="10 11">
    <name type="scientific">Paenibacillus yanchengensis</name>
    <dbReference type="NCBI Taxonomy" id="2035833"/>
    <lineage>
        <taxon>Bacteria</taxon>
        <taxon>Bacillati</taxon>
        <taxon>Bacillota</taxon>
        <taxon>Bacilli</taxon>
        <taxon>Bacillales</taxon>
        <taxon>Paenibacillaceae</taxon>
        <taxon>Paenibacillus</taxon>
    </lineage>
</organism>
<evidence type="ECO:0000256" key="2">
    <source>
        <dbReference type="ARBA" id="ARBA00022475"/>
    </source>
</evidence>
<dbReference type="PANTHER" id="PTHR34220:SF7">
    <property type="entry name" value="SENSOR HISTIDINE KINASE YPDA"/>
    <property type="match status" value="1"/>
</dbReference>
<dbReference type="GO" id="GO:0004673">
    <property type="term" value="F:protein histidine kinase activity"/>
    <property type="evidence" value="ECO:0007669"/>
    <property type="project" value="UniProtKB-EC"/>
</dbReference>
<dbReference type="EC" id="2.7.13.3" evidence="10"/>
<dbReference type="Pfam" id="PF00672">
    <property type="entry name" value="HAMP"/>
    <property type="match status" value="1"/>
</dbReference>
<reference evidence="11" key="1">
    <citation type="journal article" date="2019" name="Int. J. Syst. Evol. Microbiol.">
        <title>The Global Catalogue of Microorganisms (GCM) 10K type strain sequencing project: providing services to taxonomists for standard genome sequencing and annotation.</title>
        <authorList>
            <consortium name="The Broad Institute Genomics Platform"/>
            <consortium name="The Broad Institute Genome Sequencing Center for Infectious Disease"/>
            <person name="Wu L."/>
            <person name="Ma J."/>
        </authorList>
    </citation>
    <scope>NUCLEOTIDE SEQUENCE [LARGE SCALE GENOMIC DNA]</scope>
    <source>
        <strain evidence="11">GH52</strain>
    </source>
</reference>
<keyword evidence="3" id="KW-0597">Phosphoprotein</keyword>
<evidence type="ECO:0000256" key="8">
    <source>
        <dbReference type="SAM" id="Phobius"/>
    </source>
</evidence>
<dbReference type="SMART" id="SM00304">
    <property type="entry name" value="HAMP"/>
    <property type="match status" value="1"/>
</dbReference>
<dbReference type="SUPFAM" id="SSF158472">
    <property type="entry name" value="HAMP domain-like"/>
    <property type="match status" value="1"/>
</dbReference>
<dbReference type="RefSeq" id="WP_377770142.1">
    <property type="nucleotide sequence ID" value="NZ_JBHUHO010000013.1"/>
</dbReference>
<feature type="transmembrane region" description="Helical" evidence="8">
    <location>
        <begin position="270"/>
        <end position="292"/>
    </location>
</feature>
<dbReference type="InterPro" id="IPR003594">
    <property type="entry name" value="HATPase_dom"/>
</dbReference>
<keyword evidence="2" id="KW-1003">Cell membrane</keyword>
<evidence type="ECO:0000256" key="3">
    <source>
        <dbReference type="ARBA" id="ARBA00022553"/>
    </source>
</evidence>
<dbReference type="InterPro" id="IPR003660">
    <property type="entry name" value="HAMP_dom"/>
</dbReference>
<dbReference type="InterPro" id="IPR036890">
    <property type="entry name" value="HATPase_C_sf"/>
</dbReference>
<dbReference type="InterPro" id="IPR010559">
    <property type="entry name" value="Sig_transdc_His_kin_internal"/>
</dbReference>
<keyword evidence="7" id="KW-0175">Coiled coil</keyword>
<dbReference type="Gene3D" id="6.10.340.10">
    <property type="match status" value="1"/>
</dbReference>
<feature type="domain" description="HAMP" evidence="9">
    <location>
        <begin position="293"/>
        <end position="345"/>
    </location>
</feature>
<gene>
    <name evidence="10" type="ORF">ACFSJH_05130</name>
</gene>
<evidence type="ECO:0000313" key="11">
    <source>
        <dbReference type="Proteomes" id="UP001597362"/>
    </source>
</evidence>
<dbReference type="Proteomes" id="UP001597362">
    <property type="component" value="Unassembled WGS sequence"/>
</dbReference>
<dbReference type="InterPro" id="IPR050640">
    <property type="entry name" value="Bact_2-comp_sensor_kinase"/>
</dbReference>
<dbReference type="Gene3D" id="3.30.565.10">
    <property type="entry name" value="Histidine kinase-like ATPase, C-terminal domain"/>
    <property type="match status" value="1"/>
</dbReference>
<evidence type="ECO:0000313" key="10">
    <source>
        <dbReference type="EMBL" id="MFD2115117.1"/>
    </source>
</evidence>
<dbReference type="CDD" id="cd06225">
    <property type="entry name" value="HAMP"/>
    <property type="match status" value="1"/>
</dbReference>
<keyword evidence="4 10" id="KW-0808">Transferase</keyword>
<protein>
    <submittedName>
        <fullName evidence="10">Sensor histidine kinase</fullName>
        <ecNumber evidence="10">2.7.13.3</ecNumber>
    </submittedName>
</protein>
<evidence type="ECO:0000256" key="1">
    <source>
        <dbReference type="ARBA" id="ARBA00004651"/>
    </source>
</evidence>
<evidence type="ECO:0000256" key="4">
    <source>
        <dbReference type="ARBA" id="ARBA00022679"/>
    </source>
</evidence>
<keyword evidence="6 8" id="KW-0472">Membrane</keyword>
<dbReference type="Pfam" id="PF02518">
    <property type="entry name" value="HATPase_c"/>
    <property type="match status" value="1"/>
</dbReference>
<dbReference type="PROSITE" id="PS50885">
    <property type="entry name" value="HAMP"/>
    <property type="match status" value="1"/>
</dbReference>
<evidence type="ECO:0000256" key="6">
    <source>
        <dbReference type="ARBA" id="ARBA00023136"/>
    </source>
</evidence>
<sequence>MSKWTYHRRIQLSFFLLIFLPLLAVSFISYRFLSNEMVEKVKLSNDNVINVINEEIERTIDDISFASHFLVNDMSFKQQLEQFSNVERLTSFETYQTFREIEEGLSLISSKTLNNNIHMYLINNKNFIVSASPSARLEAIQQNSTQLLSEVNKGLAENLQWLGMANDPNTESSYYIARAIFDTTNKEIVSTLLIGISESYFVGLFKSIEFGNVALFDAEGEAIFNNKQLHVEKALVDSSLRLESKIEKTNWTLVYETTRETLTGQISRTFITGIISVSVLFLVFLLSSMIVAKRLYRPIFKLQRVVRQVGEGNLDSRIEVKGNDDLAALSRSINTMLDQIQQLIIDIEFEQEQKKIMELEALFMQIRPHFLINTLNSIKCSLILQQDRLHSQVIDSLMSLLRYYLKFHEETTLQEECKLLSNYLEVMKIRSEQTVELHIDLQPEVKQLIIPKLILQPVVENAIVHGLLDIDNAKITVTATIHQGLVQIMIEDNGVGMDEEKLEQLNDYLTEQKPHDLASEPNVFSQDGGVGLINVINRLRLTFGSSAVMKLYAGGQGGVLVIIQFLVPEQQPLLLQEDRHV</sequence>
<evidence type="ECO:0000256" key="5">
    <source>
        <dbReference type="ARBA" id="ARBA00022777"/>
    </source>
</evidence>
<name>A0ABW4YHF4_9BACL</name>
<keyword evidence="8" id="KW-1133">Transmembrane helix</keyword>
<feature type="coiled-coil region" evidence="7">
    <location>
        <begin position="333"/>
        <end position="360"/>
    </location>
</feature>
<proteinExistence type="predicted"/>
<feature type="transmembrane region" description="Helical" evidence="8">
    <location>
        <begin position="12"/>
        <end position="33"/>
    </location>
</feature>
<dbReference type="Pfam" id="PF06580">
    <property type="entry name" value="His_kinase"/>
    <property type="match status" value="1"/>
</dbReference>
<dbReference type="EMBL" id="JBHUHO010000013">
    <property type="protein sequence ID" value="MFD2115117.1"/>
    <property type="molecule type" value="Genomic_DNA"/>
</dbReference>
<dbReference type="PANTHER" id="PTHR34220">
    <property type="entry name" value="SENSOR HISTIDINE KINASE YPDA"/>
    <property type="match status" value="1"/>
</dbReference>
<evidence type="ECO:0000259" key="9">
    <source>
        <dbReference type="PROSITE" id="PS50885"/>
    </source>
</evidence>
<keyword evidence="8" id="KW-0812">Transmembrane</keyword>
<keyword evidence="11" id="KW-1185">Reference proteome</keyword>
<dbReference type="SUPFAM" id="SSF55874">
    <property type="entry name" value="ATPase domain of HSP90 chaperone/DNA topoisomerase II/histidine kinase"/>
    <property type="match status" value="1"/>
</dbReference>
<keyword evidence="5 10" id="KW-0418">Kinase</keyword>
<accession>A0ABW4YHF4</accession>